<accession>A0A1R4J9H6</accession>
<keyword evidence="3" id="KW-1185">Reference proteome</keyword>
<evidence type="ECO:0000256" key="1">
    <source>
        <dbReference type="SAM" id="MobiDB-lite"/>
    </source>
</evidence>
<dbReference type="STRING" id="1255658.FM114_06320"/>
<reference evidence="2 3" key="1">
    <citation type="submission" date="2017-02" db="EMBL/GenBank/DDBJ databases">
        <authorList>
            <person name="Peterson S.W."/>
        </authorList>
    </citation>
    <scope>NUCLEOTIDE SEQUENCE [LARGE SCALE GENOMIC DNA]</scope>
    <source>
        <strain evidence="2 3">LSP_Lj1</strain>
    </source>
</reference>
<sequence>MSKQTSSQQTSSQQTTSRHGALRRTMAGLAAAGAIAFGGVGTLSATEALAAGVRQQTYVVQPSTVQVQTSTLTGSPRGKD</sequence>
<dbReference type="Proteomes" id="UP000188342">
    <property type="component" value="Unassembled WGS sequence"/>
</dbReference>
<name>A0A1R4J9H6_9ACTN</name>
<gene>
    <name evidence="2" type="ORF">FM114_06320</name>
</gene>
<evidence type="ECO:0000313" key="3">
    <source>
        <dbReference type="Proteomes" id="UP000188342"/>
    </source>
</evidence>
<dbReference type="AlphaFoldDB" id="A0A1R4J9H6"/>
<dbReference type="RefSeq" id="WP_094764325.1">
    <property type="nucleotide sequence ID" value="NZ_FUKQ01000024.1"/>
</dbReference>
<organism evidence="2 3">
    <name type="scientific">Luteococcus japonicus LSP_Lj1</name>
    <dbReference type="NCBI Taxonomy" id="1255658"/>
    <lineage>
        <taxon>Bacteria</taxon>
        <taxon>Bacillati</taxon>
        <taxon>Actinomycetota</taxon>
        <taxon>Actinomycetes</taxon>
        <taxon>Propionibacteriales</taxon>
        <taxon>Propionibacteriaceae</taxon>
        <taxon>Luteococcus</taxon>
    </lineage>
</organism>
<dbReference type="EMBL" id="FUKQ01000024">
    <property type="protein sequence ID" value="SJN28726.1"/>
    <property type="molecule type" value="Genomic_DNA"/>
</dbReference>
<protein>
    <submittedName>
        <fullName evidence="2">Uncharacterized protein</fullName>
    </submittedName>
</protein>
<feature type="region of interest" description="Disordered" evidence="1">
    <location>
        <begin position="1"/>
        <end position="24"/>
    </location>
</feature>
<evidence type="ECO:0000313" key="2">
    <source>
        <dbReference type="EMBL" id="SJN28726.1"/>
    </source>
</evidence>
<proteinExistence type="predicted"/>